<sequence length="120" mass="13023">MSTLPGAEVWGGVRPPSDLVQRMRDAIEARRTSGAIQPWHEGIAAAVLELAEEAQHAKGIAKAQLYAQMLAAEARLPEPVVEEKGEVLEYEADRIRAYLEEFDRAAAAADDQDAEISAPV</sequence>
<proteinExistence type="predicted"/>
<protein>
    <submittedName>
        <fullName evidence="1">Uncharacterized protein</fullName>
    </submittedName>
</protein>
<organism evidence="1 2">
    <name type="scientific">Microbacterium helvum</name>
    <dbReference type="NCBI Taxonomy" id="2773713"/>
    <lineage>
        <taxon>Bacteria</taxon>
        <taxon>Bacillati</taxon>
        <taxon>Actinomycetota</taxon>
        <taxon>Actinomycetes</taxon>
        <taxon>Micrococcales</taxon>
        <taxon>Microbacteriaceae</taxon>
        <taxon>Microbacterium</taxon>
    </lineage>
</organism>
<gene>
    <name evidence="1" type="ORF">IF188_09655</name>
</gene>
<evidence type="ECO:0000313" key="1">
    <source>
        <dbReference type="EMBL" id="MBD3941959.1"/>
    </source>
</evidence>
<accession>A0ABR8NMS1</accession>
<dbReference type="Proteomes" id="UP000598426">
    <property type="component" value="Unassembled WGS sequence"/>
</dbReference>
<dbReference type="RefSeq" id="WP_191171574.1">
    <property type="nucleotide sequence ID" value="NZ_JACXZS010000005.1"/>
</dbReference>
<comment type="caution">
    <text evidence="1">The sequence shown here is derived from an EMBL/GenBank/DDBJ whole genome shotgun (WGS) entry which is preliminary data.</text>
</comment>
<keyword evidence="2" id="KW-1185">Reference proteome</keyword>
<dbReference type="EMBL" id="JACXZS010000005">
    <property type="protein sequence ID" value="MBD3941959.1"/>
    <property type="molecule type" value="Genomic_DNA"/>
</dbReference>
<reference evidence="1 2" key="1">
    <citation type="submission" date="2020-09" db="EMBL/GenBank/DDBJ databases">
        <title>Isolation and identification of active actinomycetes.</title>
        <authorList>
            <person name="Li X."/>
        </authorList>
    </citation>
    <scope>NUCLEOTIDE SEQUENCE [LARGE SCALE GENOMIC DNA]</scope>
    <source>
        <strain evidence="1 2">NEAU-LLC</strain>
    </source>
</reference>
<name>A0ABR8NMS1_9MICO</name>
<evidence type="ECO:0000313" key="2">
    <source>
        <dbReference type="Proteomes" id="UP000598426"/>
    </source>
</evidence>